<dbReference type="Proteomes" id="UP000734854">
    <property type="component" value="Unassembled WGS sequence"/>
</dbReference>
<gene>
    <name evidence="2" type="ORF">ZIOFF_059453</name>
</gene>
<accession>A0A8J5FJY4</accession>
<evidence type="ECO:0000256" key="1">
    <source>
        <dbReference type="SAM" id="MobiDB-lite"/>
    </source>
</evidence>
<comment type="caution">
    <text evidence="2">The sequence shown here is derived from an EMBL/GenBank/DDBJ whole genome shotgun (WGS) entry which is preliminary data.</text>
</comment>
<dbReference type="AlphaFoldDB" id="A0A8J5FJY4"/>
<feature type="compositionally biased region" description="Basic and acidic residues" evidence="1">
    <location>
        <begin position="109"/>
        <end position="120"/>
    </location>
</feature>
<feature type="compositionally biased region" description="Basic residues" evidence="1">
    <location>
        <begin position="54"/>
        <end position="67"/>
    </location>
</feature>
<feature type="compositionally biased region" description="Polar residues" evidence="1">
    <location>
        <begin position="12"/>
        <end position="41"/>
    </location>
</feature>
<name>A0A8J5FJY4_ZINOF</name>
<feature type="compositionally biased region" description="Basic residues" evidence="1">
    <location>
        <begin position="1"/>
        <end position="10"/>
    </location>
</feature>
<feature type="region of interest" description="Disordered" evidence="1">
    <location>
        <begin position="1"/>
        <end position="73"/>
    </location>
</feature>
<protein>
    <submittedName>
        <fullName evidence="2">Uncharacterized protein</fullName>
    </submittedName>
</protein>
<feature type="region of interest" description="Disordered" evidence="1">
    <location>
        <begin position="91"/>
        <end position="120"/>
    </location>
</feature>
<evidence type="ECO:0000313" key="3">
    <source>
        <dbReference type="Proteomes" id="UP000734854"/>
    </source>
</evidence>
<dbReference type="EMBL" id="JACMSC010000016">
    <property type="protein sequence ID" value="KAG6482814.1"/>
    <property type="molecule type" value="Genomic_DNA"/>
</dbReference>
<reference evidence="2 3" key="1">
    <citation type="submission" date="2020-08" db="EMBL/GenBank/DDBJ databases">
        <title>Plant Genome Project.</title>
        <authorList>
            <person name="Zhang R.-G."/>
        </authorList>
    </citation>
    <scope>NUCLEOTIDE SEQUENCE [LARGE SCALE GENOMIC DNA]</scope>
    <source>
        <tissue evidence="2">Rhizome</tissue>
    </source>
</reference>
<keyword evidence="3" id="KW-1185">Reference proteome</keyword>
<evidence type="ECO:0000313" key="2">
    <source>
        <dbReference type="EMBL" id="KAG6482814.1"/>
    </source>
</evidence>
<sequence>MRRLLKRPKFNPHNSRSFWTRPTHSSFCDSRPHTLTSQWASPTPVFHGSSRQALGRHPRRPPPRLRPRPPTQAALLLPPHRGKRRIGIAQGRMDQRRWRRRPRGGNADAGHKEHYDKKTARVGIARERSDAAHFAGGIHYAQIPLFRYVLASDLGFPAVSALEGRRGIDSVGGGCRKRTGGKRRRRLGLLLHVLPSMAKLCRIM</sequence>
<organism evidence="2 3">
    <name type="scientific">Zingiber officinale</name>
    <name type="common">Ginger</name>
    <name type="synonym">Amomum zingiber</name>
    <dbReference type="NCBI Taxonomy" id="94328"/>
    <lineage>
        <taxon>Eukaryota</taxon>
        <taxon>Viridiplantae</taxon>
        <taxon>Streptophyta</taxon>
        <taxon>Embryophyta</taxon>
        <taxon>Tracheophyta</taxon>
        <taxon>Spermatophyta</taxon>
        <taxon>Magnoliopsida</taxon>
        <taxon>Liliopsida</taxon>
        <taxon>Zingiberales</taxon>
        <taxon>Zingiberaceae</taxon>
        <taxon>Zingiber</taxon>
    </lineage>
</organism>
<proteinExistence type="predicted"/>